<dbReference type="AlphaFoldDB" id="A0A853EW61"/>
<proteinExistence type="predicted"/>
<dbReference type="Pfam" id="PF05336">
    <property type="entry name" value="rhaM"/>
    <property type="match status" value="1"/>
</dbReference>
<organism evidence="1 2">
    <name type="scientific">Sanguibacter inulinus</name>
    <dbReference type="NCBI Taxonomy" id="60922"/>
    <lineage>
        <taxon>Bacteria</taxon>
        <taxon>Bacillati</taxon>
        <taxon>Actinomycetota</taxon>
        <taxon>Actinomycetes</taxon>
        <taxon>Micrococcales</taxon>
        <taxon>Sanguibacteraceae</taxon>
        <taxon>Sanguibacter</taxon>
    </lineage>
</organism>
<sequence>MTPRARRSTVARVCFVSKVRPDRLDEYRARHAAVWPEMLEALRDCGWRDYHLFLAPEGLLVGFVDVDDYDAAQAAMAQTGVNARWQAEMGEFFVADDTAPDEGMVRLEQVFHLESQLAEAGLPTG</sequence>
<dbReference type="Gene3D" id="3.30.70.100">
    <property type="match status" value="1"/>
</dbReference>
<keyword evidence="2" id="KW-1185">Reference proteome</keyword>
<dbReference type="Proteomes" id="UP000561011">
    <property type="component" value="Unassembled WGS sequence"/>
</dbReference>
<reference evidence="1 2" key="1">
    <citation type="submission" date="2020-07" db="EMBL/GenBank/DDBJ databases">
        <title>MOT database genomes.</title>
        <authorList>
            <person name="Joseph S."/>
            <person name="Aduse-Opoku J."/>
            <person name="Hashim A."/>
            <person name="Wade W."/>
            <person name="Curtis M."/>
        </authorList>
    </citation>
    <scope>NUCLEOTIDE SEQUENCE [LARGE SCALE GENOMIC DNA]</scope>
    <source>
        <strain evidence="1 2">DSM 100099</strain>
    </source>
</reference>
<dbReference type="PANTHER" id="PTHR34389">
    <property type="entry name" value="L-RHAMNOSE MUTAROTASE"/>
    <property type="match status" value="1"/>
</dbReference>
<name>A0A853EW61_9MICO</name>
<dbReference type="PANTHER" id="PTHR34389:SF2">
    <property type="entry name" value="L-RHAMNOSE MUTAROTASE"/>
    <property type="match status" value="1"/>
</dbReference>
<accession>A0A853EW61</accession>
<dbReference type="InterPro" id="IPR011008">
    <property type="entry name" value="Dimeric_a/b-barrel"/>
</dbReference>
<evidence type="ECO:0000313" key="2">
    <source>
        <dbReference type="Proteomes" id="UP000561011"/>
    </source>
</evidence>
<dbReference type="InterPro" id="IPR008000">
    <property type="entry name" value="Rham/fucose_mutarotase"/>
</dbReference>
<comment type="caution">
    <text evidence="1">The sequence shown here is derived from an EMBL/GenBank/DDBJ whole genome shotgun (WGS) entry which is preliminary data.</text>
</comment>
<dbReference type="GO" id="GO:0016857">
    <property type="term" value="F:racemase and epimerase activity, acting on carbohydrates and derivatives"/>
    <property type="evidence" value="ECO:0007669"/>
    <property type="project" value="InterPro"/>
</dbReference>
<dbReference type="GO" id="GO:0019301">
    <property type="term" value="P:rhamnose catabolic process"/>
    <property type="evidence" value="ECO:0007669"/>
    <property type="project" value="TreeGrafter"/>
</dbReference>
<gene>
    <name evidence="1" type="ORF">HZZ10_06240</name>
</gene>
<protein>
    <submittedName>
        <fullName evidence="1">L-rhamnose mutarotase</fullName>
    </submittedName>
</protein>
<evidence type="ECO:0000313" key="1">
    <source>
        <dbReference type="EMBL" id="NYS93128.1"/>
    </source>
</evidence>
<dbReference type="EMBL" id="JACBYE010000010">
    <property type="protein sequence ID" value="NYS93128.1"/>
    <property type="molecule type" value="Genomic_DNA"/>
</dbReference>
<dbReference type="SUPFAM" id="SSF54909">
    <property type="entry name" value="Dimeric alpha+beta barrel"/>
    <property type="match status" value="1"/>
</dbReference>